<sequence>MDTRWRHTHKKGVPTPLTQTLFQRSHWRHTIRQSRETPSFGKDDAAQGSSYSARSCFLSIAHFRAVCFAGFLPLDSEFYDDRVSSPKGRVLEMSLQDNKKTPFHEEDFYRFTWLSHPRFSPDGSLLGVGLRRVNAARDGYREIVGVLDVVSRKLTEYTSGEFSDTFCDLSPSHLLFCSADRAALGNQLYVMPLHGGEAKRLTSLAGDVKTGRFSPAGTRIAALVACVDGEPLTREKDDEDKKKKALAPYVVEKLPYKRDGKGLVDQKKTQVFILDAQSGDVLAQTHLPHGVTSYSFTQDEAELLLVTPVTDEPYRHETRVVLWNRETGEERAVSTGTESIEQATVAPDGAHWVGIGSDFAFYGATQPLLYRGALTGEPGSPERYIEENFDYGIHAAGMSDMRGHEELPGPLFMADGQSVLAPVSHEGRVSLAVFSPSGKLTWRVNEPCEVYAYAYNKATDTVAYLATDVTQPGELFFSTGDGIEQITDVNPWLRERIIAPVVDTYHAADDGVRLHTFFMDATETAARVENQNRPEKTPLVLQIHGGPHAMYSYSFVFEFQLIAAKGYAVVYGNPRGSFGYGQAFVKRCMGDYGGRDFADLMNILDATLAAQKDLDRDALGVTGGSYGGFMTNWIVGHTSRFRAAVTQRSISNWVSFYGVSDIGYEFTEREHHWHLRDTPFTNIDDLWKVSPLRYVASVETPLLILHGENDLRCPIEQGEQMYTALAALGKEVAFVRFPGANHDLSRTGHPGLRVARYQHMVGWFQTHLS</sequence>
<dbReference type="EMBL" id="MWPS01000026">
    <property type="protein sequence ID" value="OPG15766.1"/>
    <property type="molecule type" value="Genomic_DNA"/>
</dbReference>
<dbReference type="Gene3D" id="2.120.10.30">
    <property type="entry name" value="TolB, C-terminal domain"/>
    <property type="match status" value="1"/>
</dbReference>
<dbReference type="AlphaFoldDB" id="A0A1V4ES57"/>
<proteinExistence type="predicted"/>
<dbReference type="Pfam" id="PF00326">
    <property type="entry name" value="Peptidase_S9"/>
    <property type="match status" value="1"/>
</dbReference>
<evidence type="ECO:0000256" key="1">
    <source>
        <dbReference type="ARBA" id="ARBA00022801"/>
    </source>
</evidence>
<accession>A0A1V4ES57</accession>
<gene>
    <name evidence="3" type="ORF">B2M26_09100</name>
</gene>
<evidence type="ECO:0000313" key="4">
    <source>
        <dbReference type="Proteomes" id="UP000190229"/>
    </source>
</evidence>
<dbReference type="Proteomes" id="UP000190229">
    <property type="component" value="Unassembled WGS sequence"/>
</dbReference>
<dbReference type="InterPro" id="IPR029058">
    <property type="entry name" value="AB_hydrolase_fold"/>
</dbReference>
<dbReference type="SUPFAM" id="SSF53474">
    <property type="entry name" value="alpha/beta-Hydrolases"/>
    <property type="match status" value="1"/>
</dbReference>
<name>A0A1V4ES57_9BACL</name>
<keyword evidence="1" id="KW-0378">Hydrolase</keyword>
<dbReference type="SUPFAM" id="SSF82171">
    <property type="entry name" value="DPP6 N-terminal domain-like"/>
    <property type="match status" value="1"/>
</dbReference>
<dbReference type="GO" id="GO:0004252">
    <property type="term" value="F:serine-type endopeptidase activity"/>
    <property type="evidence" value="ECO:0007669"/>
    <property type="project" value="TreeGrafter"/>
</dbReference>
<dbReference type="Gene3D" id="3.40.50.1820">
    <property type="entry name" value="alpha/beta hydrolase"/>
    <property type="match status" value="1"/>
</dbReference>
<dbReference type="GO" id="GO:0006508">
    <property type="term" value="P:proteolysis"/>
    <property type="evidence" value="ECO:0007669"/>
    <property type="project" value="InterPro"/>
</dbReference>
<dbReference type="PANTHER" id="PTHR42776:SF27">
    <property type="entry name" value="DIPEPTIDYL PEPTIDASE FAMILY MEMBER 6"/>
    <property type="match status" value="1"/>
</dbReference>
<dbReference type="InterPro" id="IPR011042">
    <property type="entry name" value="6-blade_b-propeller_TolB-like"/>
</dbReference>
<comment type="caution">
    <text evidence="3">The sequence shown here is derived from an EMBL/GenBank/DDBJ whole genome shotgun (WGS) entry which is preliminary data.</text>
</comment>
<evidence type="ECO:0000259" key="2">
    <source>
        <dbReference type="Pfam" id="PF00326"/>
    </source>
</evidence>
<keyword evidence="4" id="KW-1185">Reference proteome</keyword>
<dbReference type="InterPro" id="IPR001375">
    <property type="entry name" value="Peptidase_S9_cat"/>
</dbReference>
<feature type="domain" description="Peptidase S9 prolyl oligopeptidase catalytic" evidence="2">
    <location>
        <begin position="554"/>
        <end position="768"/>
    </location>
</feature>
<protein>
    <recommendedName>
        <fullName evidence="2">Peptidase S9 prolyl oligopeptidase catalytic domain-containing protein</fullName>
    </recommendedName>
</protein>
<reference evidence="3 4" key="1">
    <citation type="submission" date="2017-02" db="EMBL/GenBank/DDBJ databases">
        <title>Draft genome of Acidibacillus ferrooxidans Huett2.</title>
        <authorList>
            <person name="Schopf S."/>
        </authorList>
    </citation>
    <scope>NUCLEOTIDE SEQUENCE [LARGE SCALE GENOMIC DNA]</scope>
    <source>
        <strain evidence="3 4">Huett2</strain>
    </source>
</reference>
<evidence type="ECO:0000313" key="3">
    <source>
        <dbReference type="EMBL" id="OPG15766.1"/>
    </source>
</evidence>
<organism evidence="3 4">
    <name type="scientific">Ferroacidibacillus organovorans</name>
    <dbReference type="NCBI Taxonomy" id="1765683"/>
    <lineage>
        <taxon>Bacteria</taxon>
        <taxon>Bacillati</taxon>
        <taxon>Bacillota</taxon>
        <taxon>Bacilli</taxon>
        <taxon>Bacillales</taxon>
        <taxon>Alicyclobacillaceae</taxon>
        <taxon>Ferroacidibacillus</taxon>
    </lineage>
</organism>
<dbReference type="PANTHER" id="PTHR42776">
    <property type="entry name" value="SERINE PEPTIDASE S9 FAMILY MEMBER"/>
    <property type="match status" value="1"/>
</dbReference>